<comment type="caution">
    <text evidence="1">The sequence shown here is derived from an EMBL/GenBank/DDBJ whole genome shotgun (WGS) entry which is preliminary data.</text>
</comment>
<protein>
    <submittedName>
        <fullName evidence="1">Uncharacterized protein</fullName>
    </submittedName>
</protein>
<dbReference type="AlphaFoldDB" id="A0AAN7QP35"/>
<evidence type="ECO:0000313" key="1">
    <source>
        <dbReference type="EMBL" id="KAK4770465.1"/>
    </source>
</evidence>
<proteinExistence type="predicted"/>
<sequence length="87" mass="9944">MEAELALCRHGHIRITRNPSYLDRHLFHVVLHQLLTVASLDLQQASAPLSKASIIKRKGWRPLYRPPWHPNIGFMGTSCPSCCTRRS</sequence>
<organism evidence="1 2">
    <name type="scientific">Trapa incisa</name>
    <dbReference type="NCBI Taxonomy" id="236973"/>
    <lineage>
        <taxon>Eukaryota</taxon>
        <taxon>Viridiplantae</taxon>
        <taxon>Streptophyta</taxon>
        <taxon>Embryophyta</taxon>
        <taxon>Tracheophyta</taxon>
        <taxon>Spermatophyta</taxon>
        <taxon>Magnoliopsida</taxon>
        <taxon>eudicotyledons</taxon>
        <taxon>Gunneridae</taxon>
        <taxon>Pentapetalae</taxon>
        <taxon>rosids</taxon>
        <taxon>malvids</taxon>
        <taxon>Myrtales</taxon>
        <taxon>Lythraceae</taxon>
        <taxon>Trapa</taxon>
    </lineage>
</organism>
<name>A0AAN7QP35_9MYRT</name>
<accession>A0AAN7QP35</accession>
<dbReference type="EMBL" id="JAXIOK010000005">
    <property type="protein sequence ID" value="KAK4770465.1"/>
    <property type="molecule type" value="Genomic_DNA"/>
</dbReference>
<evidence type="ECO:0000313" key="2">
    <source>
        <dbReference type="Proteomes" id="UP001345219"/>
    </source>
</evidence>
<gene>
    <name evidence="1" type="ORF">SAY87_030997</name>
</gene>
<keyword evidence="2" id="KW-1185">Reference proteome</keyword>
<reference evidence="1 2" key="1">
    <citation type="journal article" date="2023" name="Hortic Res">
        <title>Pangenome of water caltrop reveals structural variations and asymmetric subgenome divergence after allopolyploidization.</title>
        <authorList>
            <person name="Zhang X."/>
            <person name="Chen Y."/>
            <person name="Wang L."/>
            <person name="Yuan Y."/>
            <person name="Fang M."/>
            <person name="Shi L."/>
            <person name="Lu R."/>
            <person name="Comes H.P."/>
            <person name="Ma Y."/>
            <person name="Chen Y."/>
            <person name="Huang G."/>
            <person name="Zhou Y."/>
            <person name="Zheng Z."/>
            <person name="Qiu Y."/>
        </authorList>
    </citation>
    <scope>NUCLEOTIDE SEQUENCE [LARGE SCALE GENOMIC DNA]</scope>
    <source>
        <tissue evidence="1">Roots</tissue>
    </source>
</reference>
<dbReference type="Proteomes" id="UP001345219">
    <property type="component" value="Chromosome 24"/>
</dbReference>